<organism evidence="1 2">
    <name type="scientific">Pomacea canaliculata</name>
    <name type="common">Golden apple snail</name>
    <dbReference type="NCBI Taxonomy" id="400727"/>
    <lineage>
        <taxon>Eukaryota</taxon>
        <taxon>Metazoa</taxon>
        <taxon>Spiralia</taxon>
        <taxon>Lophotrochozoa</taxon>
        <taxon>Mollusca</taxon>
        <taxon>Gastropoda</taxon>
        <taxon>Caenogastropoda</taxon>
        <taxon>Architaenioglossa</taxon>
        <taxon>Ampullarioidea</taxon>
        <taxon>Ampullariidae</taxon>
        <taxon>Pomacea</taxon>
    </lineage>
</organism>
<dbReference type="AlphaFoldDB" id="A0A2T7PWD8"/>
<sequence length="77" mass="8490">MTVSRFLHKTLCSQLRITDQSRCSLGKNGLEPVYDLSSLELLMVRRALSWIMLQHPTPTLPPAVGVARSPGKDKSGV</sequence>
<keyword evidence="2" id="KW-1185">Reference proteome</keyword>
<comment type="caution">
    <text evidence="1">The sequence shown here is derived from an EMBL/GenBank/DDBJ whole genome shotgun (WGS) entry which is preliminary data.</text>
</comment>
<gene>
    <name evidence="1" type="ORF">C0Q70_00345</name>
</gene>
<evidence type="ECO:0000313" key="1">
    <source>
        <dbReference type="EMBL" id="PVD37744.1"/>
    </source>
</evidence>
<dbReference type="EMBL" id="PZQS01000001">
    <property type="protein sequence ID" value="PVD37744.1"/>
    <property type="molecule type" value="Genomic_DNA"/>
</dbReference>
<accession>A0A2T7PWD8</accession>
<reference evidence="1 2" key="1">
    <citation type="submission" date="2018-04" db="EMBL/GenBank/DDBJ databases">
        <title>The genome of golden apple snail Pomacea canaliculata provides insight into stress tolerance and invasive adaptation.</title>
        <authorList>
            <person name="Liu C."/>
            <person name="Liu B."/>
            <person name="Ren Y."/>
            <person name="Zhang Y."/>
            <person name="Wang H."/>
            <person name="Li S."/>
            <person name="Jiang F."/>
            <person name="Yin L."/>
            <person name="Zhang G."/>
            <person name="Qian W."/>
            <person name="Fan W."/>
        </authorList>
    </citation>
    <scope>NUCLEOTIDE SEQUENCE [LARGE SCALE GENOMIC DNA]</scope>
    <source>
        <strain evidence="1">SZHN2017</strain>
        <tissue evidence="1">Muscle</tissue>
    </source>
</reference>
<name>A0A2T7PWD8_POMCA</name>
<protein>
    <submittedName>
        <fullName evidence="1">Uncharacterized protein</fullName>
    </submittedName>
</protein>
<evidence type="ECO:0000313" key="2">
    <source>
        <dbReference type="Proteomes" id="UP000245119"/>
    </source>
</evidence>
<proteinExistence type="predicted"/>
<dbReference type="Proteomes" id="UP000245119">
    <property type="component" value="Linkage Group LG1"/>
</dbReference>